<accession>A0A0R1M9B5</accession>
<dbReference type="PATRIC" id="fig|1423731.3.peg.733"/>
<dbReference type="AlphaFoldDB" id="A0A0R1M9B5"/>
<dbReference type="Proteomes" id="UP000051621">
    <property type="component" value="Unassembled WGS sequence"/>
</dbReference>
<protein>
    <submittedName>
        <fullName evidence="1">Uncharacterized protein</fullName>
    </submittedName>
</protein>
<evidence type="ECO:0000313" key="1">
    <source>
        <dbReference type="EMBL" id="KRL02372.1"/>
    </source>
</evidence>
<comment type="caution">
    <text evidence="1">The sequence shown here is derived from an EMBL/GenBank/DDBJ whole genome shotgun (WGS) entry which is preliminary data.</text>
</comment>
<dbReference type="STRING" id="1423731.FC81_GL000715"/>
<name>A0A0R1M9B5_9LACO</name>
<reference evidence="1 2" key="1">
    <citation type="journal article" date="2015" name="Genome Announc.">
        <title>Expanding the biotechnology potential of lactobacilli through comparative genomics of 213 strains and associated genera.</title>
        <authorList>
            <person name="Sun Z."/>
            <person name="Harris H.M."/>
            <person name="McCann A."/>
            <person name="Guo C."/>
            <person name="Argimon S."/>
            <person name="Zhang W."/>
            <person name="Yang X."/>
            <person name="Jeffery I.B."/>
            <person name="Cooney J.C."/>
            <person name="Kagawa T.F."/>
            <person name="Liu W."/>
            <person name="Song Y."/>
            <person name="Salvetti E."/>
            <person name="Wrobel A."/>
            <person name="Rasinkangas P."/>
            <person name="Parkhill J."/>
            <person name="Rea M.C."/>
            <person name="O'Sullivan O."/>
            <person name="Ritari J."/>
            <person name="Douillard F.P."/>
            <person name="Paul Ross R."/>
            <person name="Yang R."/>
            <person name="Briner A.E."/>
            <person name="Felis G.E."/>
            <person name="de Vos W.M."/>
            <person name="Barrangou R."/>
            <person name="Klaenhammer T.R."/>
            <person name="Caufield P.W."/>
            <person name="Cui Y."/>
            <person name="Zhang H."/>
            <person name="O'Toole P.W."/>
        </authorList>
    </citation>
    <scope>NUCLEOTIDE SEQUENCE [LARGE SCALE GENOMIC DNA]</scope>
    <source>
        <strain evidence="1 2">DSM 19910</strain>
    </source>
</reference>
<gene>
    <name evidence="1" type="ORF">FC81_GL000715</name>
</gene>
<keyword evidence="2" id="KW-1185">Reference proteome</keyword>
<organism evidence="1 2">
    <name type="scientific">Liquorilactobacillus capillatus DSM 19910</name>
    <dbReference type="NCBI Taxonomy" id="1423731"/>
    <lineage>
        <taxon>Bacteria</taxon>
        <taxon>Bacillati</taxon>
        <taxon>Bacillota</taxon>
        <taxon>Bacilli</taxon>
        <taxon>Lactobacillales</taxon>
        <taxon>Lactobacillaceae</taxon>
        <taxon>Liquorilactobacillus</taxon>
    </lineage>
</organism>
<proteinExistence type="predicted"/>
<sequence>MTKNKRDIYRKAVSKADISSKSIANTYENMLQTFKKSDVFSKDNDDGNFHFMEEEVEILGTLLKAELKKSNPYLIKGNGVRTAEAFKRVDVEDQIDYYCELDKAIWKMKEDSIARKIILESRAYKDMNAQVQELINFKSTVSEFLETAKNMSNQTRSSFYEEATRSLELIIRENKDFASKKYKLLDIADENFISDLKIAKSNLKDDVLSKYMEVVINEYINNSLLTISGRYADINTPALMINIAVFIHKREEIKRKSKSLEKFMKFKEMQCYEVEHKKYKNLKKSFSEELRKNELLGNVCSIYENLERKEAMLKNGNDKQKRIEVERNFANFIWGDEVGYEDGTLYKKRSKLDILDFTNRLETTLLKLKGEINSIKDAKFHKVSSDEVVLFRKVLKCVDKEHLKCLETYGGKDIANQKRNLIGRLIIELNQINQIIRYLVADEDEIRKKYPKEENISEIKNEMITMLDSIIKKTCILLWTFEEVSKNGSDTRDDYLEKISSYFIQSPISRKMMDNL</sequence>
<evidence type="ECO:0000313" key="2">
    <source>
        <dbReference type="Proteomes" id="UP000051621"/>
    </source>
</evidence>
<dbReference type="EMBL" id="AZEF01000013">
    <property type="protein sequence ID" value="KRL02372.1"/>
    <property type="molecule type" value="Genomic_DNA"/>
</dbReference>